<accession>A0A3G4ZRT5</accession>
<dbReference type="EMBL" id="MK071982">
    <property type="protein sequence ID" value="AYV76129.1"/>
    <property type="molecule type" value="Genomic_DNA"/>
</dbReference>
<evidence type="ECO:0000313" key="1">
    <source>
        <dbReference type="EMBL" id="AYV76129.1"/>
    </source>
</evidence>
<protein>
    <submittedName>
        <fullName evidence="1">Uncharacterized protein</fullName>
    </submittedName>
</protein>
<proteinExistence type="predicted"/>
<organism evidence="1">
    <name type="scientific">Terrestrivirus sp</name>
    <dbReference type="NCBI Taxonomy" id="2487775"/>
    <lineage>
        <taxon>Viruses</taxon>
        <taxon>Varidnaviria</taxon>
        <taxon>Bamfordvirae</taxon>
        <taxon>Nucleocytoviricota</taxon>
        <taxon>Megaviricetes</taxon>
        <taxon>Imitervirales</taxon>
        <taxon>Mimiviridae</taxon>
        <taxon>Klosneuvirinae</taxon>
    </lineage>
</organism>
<reference evidence="1" key="1">
    <citation type="submission" date="2018-10" db="EMBL/GenBank/DDBJ databases">
        <title>Hidden diversity of soil giant viruses.</title>
        <authorList>
            <person name="Schulz F."/>
            <person name="Alteio L."/>
            <person name="Goudeau D."/>
            <person name="Ryan E.M."/>
            <person name="Malmstrom R.R."/>
            <person name="Blanchard J."/>
            <person name="Woyke T."/>
        </authorList>
    </citation>
    <scope>NUCLEOTIDE SEQUENCE</scope>
    <source>
        <strain evidence="1">TEV1</strain>
    </source>
</reference>
<sequence>MKDNSKKGIVIHGVFTIGLAMDSRKCYCGEQGQLCDYKITDDICMSNLASHYLRWHRNEIPEIELHKIRNLMEKIETLIP</sequence>
<gene>
    <name evidence="1" type="ORF">Terrestrivirus4_177</name>
</gene>
<name>A0A3G4ZRT5_9VIRU</name>